<organism evidence="15 16">
    <name type="scientific">Candidatus Nitrosocosmicus arcticus</name>
    <dbReference type="NCBI Taxonomy" id="2035267"/>
    <lineage>
        <taxon>Archaea</taxon>
        <taxon>Nitrososphaerota</taxon>
        <taxon>Nitrososphaeria</taxon>
        <taxon>Nitrososphaerales</taxon>
        <taxon>Nitrososphaeraceae</taxon>
        <taxon>Candidatus Nitrosocosmicus</taxon>
    </lineage>
</organism>
<proteinExistence type="inferred from homology"/>
<dbReference type="SUPFAM" id="SSF55060">
    <property type="entry name" value="GHMP Kinase, C-terminal domain"/>
    <property type="match status" value="1"/>
</dbReference>
<dbReference type="Proteomes" id="UP000315289">
    <property type="component" value="Unassembled WGS sequence"/>
</dbReference>
<evidence type="ECO:0000259" key="14">
    <source>
        <dbReference type="Pfam" id="PF08544"/>
    </source>
</evidence>
<dbReference type="InterPro" id="IPR014721">
    <property type="entry name" value="Ribsml_uS5_D2-typ_fold_subgr"/>
</dbReference>
<keyword evidence="5" id="KW-0444">Lipid biosynthesis</keyword>
<keyword evidence="7" id="KW-0547">Nucleotide-binding</keyword>
<dbReference type="PROSITE" id="PS00627">
    <property type="entry name" value="GHMP_KINASES_ATP"/>
    <property type="match status" value="1"/>
</dbReference>
<keyword evidence="9" id="KW-0067">ATP-binding</keyword>
<sequence>MNSNTNTFESQIVTIAPGKVILFGEHFVVYGYPSLIASIDKFFKVRLNFSPSTDDEIKIESNLGFRATIRKSVLKVPLDQNYAYYEIIKKLHNVIKYLLIHIGIDVKSRYSILLHLDSDIPLGGGLGSSSAFCVALTAALYHSINNKVTNNKICSESINAEKIINRETSGADCNICTFGGLGQFDKLNGFKRVSADFSDYQFLIIDSGVAHDTFSMIEKVSRIKNNYPNAFGNLCNEYGDIYEQVLSFLEHKDIRNIGKLLNRNHDLLVKLSLSNPIIDKIINICNSEGSLGTKITGAGGGGSVLSVVHKEDLSVIKNIQKRLDWLNLKYFFAKIDPEGLRIGYNN</sequence>
<evidence type="ECO:0000256" key="5">
    <source>
        <dbReference type="ARBA" id="ARBA00022516"/>
    </source>
</evidence>
<keyword evidence="8 15" id="KW-0418">Kinase</keyword>
<feature type="domain" description="GHMP kinase C-terminal" evidence="14">
    <location>
        <begin position="248"/>
        <end position="314"/>
    </location>
</feature>
<keyword evidence="11" id="KW-0443">Lipid metabolism</keyword>
<reference evidence="15 16" key="1">
    <citation type="journal article" date="2019" name="Front. Microbiol.">
        <title>Ammonia Oxidation by the Arctic Terrestrial Thaumarchaeote Candidatus Nitrosocosmicus arcticus Is Stimulated by Increasing Temperatures.</title>
        <authorList>
            <person name="Alves R.J.E."/>
            <person name="Kerou M."/>
            <person name="Zappe A."/>
            <person name="Bittner R."/>
            <person name="Abby S.S."/>
            <person name="Schmidt H.A."/>
            <person name="Pfeifer K."/>
            <person name="Schleper C."/>
        </authorList>
    </citation>
    <scope>NUCLEOTIDE SEQUENCE [LARGE SCALE GENOMIC DNA]</scope>
    <source>
        <strain evidence="15 16">Kfb</strain>
    </source>
</reference>
<evidence type="ECO:0000313" key="15">
    <source>
        <dbReference type="EMBL" id="TVP40700.1"/>
    </source>
</evidence>
<evidence type="ECO:0000256" key="3">
    <source>
        <dbReference type="ARBA" id="ARBA00012103"/>
    </source>
</evidence>
<accession>A0A557SVR7</accession>
<dbReference type="InterPro" id="IPR006203">
    <property type="entry name" value="GHMP_knse_ATP-bd_CS"/>
</dbReference>
<dbReference type="OrthoDB" id="19001at2157"/>
<dbReference type="InterPro" id="IPR006205">
    <property type="entry name" value="Mev_gal_kin"/>
</dbReference>
<keyword evidence="10" id="KW-0460">Magnesium</keyword>
<dbReference type="EMBL" id="VOAH01000006">
    <property type="protein sequence ID" value="TVP40700.1"/>
    <property type="molecule type" value="Genomic_DNA"/>
</dbReference>
<dbReference type="EC" id="2.7.1.36" evidence="3"/>
<evidence type="ECO:0000256" key="2">
    <source>
        <dbReference type="ARBA" id="ARBA00006495"/>
    </source>
</evidence>
<dbReference type="NCBIfam" id="TIGR00549">
    <property type="entry name" value="mevalon_kin"/>
    <property type="match status" value="1"/>
</dbReference>
<evidence type="ECO:0000256" key="6">
    <source>
        <dbReference type="ARBA" id="ARBA00022679"/>
    </source>
</evidence>
<dbReference type="InterPro" id="IPR013750">
    <property type="entry name" value="GHMP_kinase_C_dom"/>
</dbReference>
<dbReference type="RefSeq" id="WP_186434139.1">
    <property type="nucleotide sequence ID" value="NZ_ML675582.1"/>
</dbReference>
<evidence type="ECO:0000256" key="9">
    <source>
        <dbReference type="ARBA" id="ARBA00022840"/>
    </source>
</evidence>
<protein>
    <recommendedName>
        <fullName evidence="3">mevalonate kinase</fullName>
        <ecNumber evidence="3">2.7.1.36</ecNumber>
    </recommendedName>
</protein>
<dbReference type="Gene3D" id="3.30.230.10">
    <property type="match status" value="1"/>
</dbReference>
<comment type="subcellular location">
    <subcellularLocation>
        <location evidence="1">Cytoplasm</location>
    </subcellularLocation>
</comment>
<dbReference type="InterPro" id="IPR020568">
    <property type="entry name" value="Ribosomal_Su5_D2-typ_SF"/>
</dbReference>
<comment type="pathway">
    <text evidence="12">Isoprenoid biosynthesis; isopentenyl diphosphate biosynthesis via mevalonate pathway; isopentenyl diphosphate from (R)-mevalonate: step 1/3.</text>
</comment>
<evidence type="ECO:0000256" key="11">
    <source>
        <dbReference type="ARBA" id="ARBA00023098"/>
    </source>
</evidence>
<evidence type="ECO:0000256" key="1">
    <source>
        <dbReference type="ARBA" id="ARBA00004496"/>
    </source>
</evidence>
<dbReference type="GO" id="GO:0005829">
    <property type="term" value="C:cytosol"/>
    <property type="evidence" value="ECO:0007669"/>
    <property type="project" value="TreeGrafter"/>
</dbReference>
<keyword evidence="6 15" id="KW-0808">Transferase</keyword>
<dbReference type="AlphaFoldDB" id="A0A557SVR7"/>
<dbReference type="PANTHER" id="PTHR43290:SF2">
    <property type="entry name" value="MEVALONATE KINASE"/>
    <property type="match status" value="1"/>
</dbReference>
<gene>
    <name evidence="15" type="primary">mvk</name>
    <name evidence="15" type="ORF">NARC_60087</name>
</gene>
<dbReference type="PRINTS" id="PR00959">
    <property type="entry name" value="MEVGALKINASE"/>
</dbReference>
<evidence type="ECO:0000256" key="7">
    <source>
        <dbReference type="ARBA" id="ARBA00022741"/>
    </source>
</evidence>
<comment type="similarity">
    <text evidence="2">Belongs to the GHMP kinase family. Mevalonate kinase subfamily.</text>
</comment>
<evidence type="ECO:0000256" key="12">
    <source>
        <dbReference type="ARBA" id="ARBA00029438"/>
    </source>
</evidence>
<keyword evidence="4" id="KW-0963">Cytoplasm</keyword>
<dbReference type="UniPathway" id="UPA00057">
    <property type="reaction ID" value="UER00098"/>
</dbReference>
<dbReference type="InterPro" id="IPR036554">
    <property type="entry name" value="GHMP_kinase_C_sf"/>
</dbReference>
<dbReference type="GO" id="GO:0019287">
    <property type="term" value="P:isopentenyl diphosphate biosynthetic process, mevalonate pathway"/>
    <property type="evidence" value="ECO:0007669"/>
    <property type="project" value="UniProtKB-UniPathway"/>
</dbReference>
<dbReference type="PANTHER" id="PTHR43290">
    <property type="entry name" value="MEVALONATE KINASE"/>
    <property type="match status" value="1"/>
</dbReference>
<dbReference type="GO" id="GO:0005524">
    <property type="term" value="F:ATP binding"/>
    <property type="evidence" value="ECO:0007669"/>
    <property type="project" value="UniProtKB-KW"/>
</dbReference>
<dbReference type="GO" id="GO:0004496">
    <property type="term" value="F:mevalonate kinase activity"/>
    <property type="evidence" value="ECO:0007669"/>
    <property type="project" value="UniProtKB-EC"/>
</dbReference>
<evidence type="ECO:0000256" key="8">
    <source>
        <dbReference type="ARBA" id="ARBA00022777"/>
    </source>
</evidence>
<evidence type="ECO:0000313" key="16">
    <source>
        <dbReference type="Proteomes" id="UP000315289"/>
    </source>
</evidence>
<dbReference type="Pfam" id="PF08544">
    <property type="entry name" value="GHMP_kinases_C"/>
    <property type="match status" value="1"/>
</dbReference>
<evidence type="ECO:0000256" key="4">
    <source>
        <dbReference type="ARBA" id="ARBA00022490"/>
    </source>
</evidence>
<dbReference type="Pfam" id="PF00288">
    <property type="entry name" value="GHMP_kinases_N"/>
    <property type="match status" value="1"/>
</dbReference>
<dbReference type="SUPFAM" id="SSF54211">
    <property type="entry name" value="Ribosomal protein S5 domain 2-like"/>
    <property type="match status" value="1"/>
</dbReference>
<keyword evidence="16" id="KW-1185">Reference proteome</keyword>
<name>A0A557SVR7_9ARCH</name>
<evidence type="ECO:0000259" key="13">
    <source>
        <dbReference type="Pfam" id="PF00288"/>
    </source>
</evidence>
<feature type="domain" description="GHMP kinase N-terminal" evidence="13">
    <location>
        <begin position="94"/>
        <end position="180"/>
    </location>
</feature>
<dbReference type="Gene3D" id="3.30.70.890">
    <property type="entry name" value="GHMP kinase, C-terminal domain"/>
    <property type="match status" value="1"/>
</dbReference>
<comment type="caution">
    <text evidence="15">The sequence shown here is derived from an EMBL/GenBank/DDBJ whole genome shotgun (WGS) entry which is preliminary data.</text>
</comment>
<dbReference type="InterPro" id="IPR006204">
    <property type="entry name" value="GHMP_kinase_N_dom"/>
</dbReference>
<evidence type="ECO:0000256" key="10">
    <source>
        <dbReference type="ARBA" id="ARBA00022842"/>
    </source>
</evidence>